<feature type="coiled-coil region" evidence="11">
    <location>
        <begin position="949"/>
        <end position="983"/>
    </location>
</feature>
<keyword evidence="7" id="KW-0547">Nucleotide-binding</keyword>
<keyword evidence="4 14" id="KW-0489">Methyltransferase</keyword>
<feature type="active site" evidence="10">
    <location>
        <position position="140"/>
    </location>
</feature>
<dbReference type="Gene3D" id="3.40.50.180">
    <property type="entry name" value="Methylesterase CheB, C-terminal domain"/>
    <property type="match status" value="1"/>
</dbReference>
<dbReference type="Gene3D" id="1.10.155.10">
    <property type="entry name" value="Chemotaxis receptor methyltransferase CheR, N-terminal domain"/>
    <property type="match status" value="1"/>
</dbReference>
<keyword evidence="10" id="KW-0145">Chemotaxis</keyword>
<dbReference type="EC" id="2.1.1.80" evidence="14"/>
<dbReference type="GO" id="GO:0005737">
    <property type="term" value="C:cytoplasm"/>
    <property type="evidence" value="ECO:0007669"/>
    <property type="project" value="InterPro"/>
</dbReference>
<dbReference type="AlphaFoldDB" id="A0A0D0NKG2"/>
<dbReference type="Pfam" id="PF01739">
    <property type="entry name" value="CheR"/>
    <property type="match status" value="1"/>
</dbReference>
<dbReference type="EC" id="3.1.1.61" evidence="14"/>
<sequence>MKDKADQASAGRPVIVGIGASAGGLEAFQDLFSRLPAEHGLALVLVQHLDPDHESLLPELIGKRTRTPVQPIEDGMAVEGGNIYLIPPGQSLTVEGGRFALGKFEAPRGQRRPIDVFLESLAEEAGPDAAAIILSGTGSDGAKGALAIKEAGGLVFAQDPRQARYDGMPRSAIATGAVDMSLRTEEMLDVLDDFYQRRQGIEPTISNDGEFVATVFKHLRHHTGHDFSRYKQATLLRRLSVRMSVLGISSPNEYVKRLIRDRDEASRLFRDVLINVTSFFRDPAAFEALRTQVIPELMQETGTGREVRIWVPGCSTGQEAYTLGMLVAEELSRTDASPTVAIFGTDIDEEALQIARAGIYPNSIADEVPSELLERYFRTSSNGYEVGRRLRDIVRFSNQSLVRDPPFSRLDLVSCRNVTIYFEKALQETAVEVFHYALKPGGFLFLGLSENPQSLKGRFKDVDVSNRIYRRNDVPAAPLNLPFDHVGRHGQPRAEVRSGPGGVGTVSAKDRVRDAILSRHAPPYVVLTGRQTVSYASPGAERYLRLKPGDLKLEIGALIHPALDVPVRRLVNGVSSRDEGTVAAVAFEGELDGERASLELTGELLPTDEIVVVFHSRLGGDALIDAHLPSDDSEQSRYIRELEGELDDARQTIRTTVEELETSNEELKSSNEEMMSMNEELQSANEELSTINEELQAKVEELNTANRDLSSYMESSALASVFLGPDLRLRRFTPEAQTFFRFVDGDIGRPLGDIASDLELEPLTAAIRRAQETGRPVEEDFRTRKGAHLHARIVTAPLKGADGKGVVFSLVDVSDFHRVASELEVARRQARANLAEVEELYRVSPVAMALFDEDLRYLRVNQKLAEINGLPIEAHYGKRLRDMVPVIADTVGAGIRSVFETGEPILTQEVVGRTAADGDEDDDRSWLVDYYPLRNSDGIRAVGINVVDVTQQKETREELRRVMRELQHRVKNMLSNVTALINRARRDDRAPDVVLDTLAKRIRALSETHSLLTAANWRSTSIRDLIGPELISVYGADVIRTRGPDVHLNARATLGLGLILHELATNAAKYGALSREGGQLLLSWARTDEGDGERLRLSWQEDCGTEIKPPERTGFGSTLIRTTAENTLDGSADFQWNPRGLRVVVEIDWERATSRDDSLETDLF</sequence>
<keyword evidence="3" id="KW-0597">Phosphoprotein</keyword>
<dbReference type="STRING" id="1123501.Wenmar_02532"/>
<comment type="caution">
    <text evidence="14">The sequence shown here is derived from an EMBL/GenBank/DDBJ whole genome shotgun (WGS) entry which is preliminary data.</text>
</comment>
<dbReference type="CDD" id="cd16434">
    <property type="entry name" value="CheB-CheR_fusion"/>
    <property type="match status" value="1"/>
</dbReference>
<dbReference type="PANTHER" id="PTHR24422:SF10">
    <property type="entry name" value="CHEMOTAXIS PROTEIN METHYLTRANSFERASE 2"/>
    <property type="match status" value="1"/>
</dbReference>
<comment type="catalytic activity">
    <reaction evidence="2">
        <text>L-glutamyl-[protein] + S-adenosyl-L-methionine = [protein]-L-glutamate 5-O-methyl ester + S-adenosyl-L-homocysteine</text>
        <dbReference type="Rhea" id="RHEA:24452"/>
        <dbReference type="Rhea" id="RHEA-COMP:10208"/>
        <dbReference type="Rhea" id="RHEA-COMP:10311"/>
        <dbReference type="ChEBI" id="CHEBI:29973"/>
        <dbReference type="ChEBI" id="CHEBI:57856"/>
        <dbReference type="ChEBI" id="CHEBI:59789"/>
        <dbReference type="ChEBI" id="CHEBI:82795"/>
        <dbReference type="EC" id="2.1.1.80"/>
    </reaction>
</comment>
<dbReference type="Pfam" id="PF07536">
    <property type="entry name" value="HWE_HK"/>
    <property type="match status" value="1"/>
</dbReference>
<dbReference type="eggNOG" id="COG1352">
    <property type="taxonomic scope" value="Bacteria"/>
</dbReference>
<dbReference type="Proteomes" id="UP000035100">
    <property type="component" value="Unassembled WGS sequence"/>
</dbReference>
<feature type="domain" description="CheR-type methyltransferase" evidence="13">
    <location>
        <begin position="219"/>
        <end position="472"/>
    </location>
</feature>
<dbReference type="PROSITE" id="PS50123">
    <property type="entry name" value="CHER"/>
    <property type="match status" value="1"/>
</dbReference>
<dbReference type="Pfam" id="PF08448">
    <property type="entry name" value="PAS_4"/>
    <property type="match status" value="1"/>
</dbReference>
<dbReference type="PANTHER" id="PTHR24422">
    <property type="entry name" value="CHEMOTAXIS PROTEIN METHYLTRANSFERASE"/>
    <property type="match status" value="1"/>
</dbReference>
<evidence type="ECO:0000259" key="13">
    <source>
        <dbReference type="PROSITE" id="PS50123"/>
    </source>
</evidence>
<organism evidence="14 15">
    <name type="scientific">Wenxinia marina DSM 24838</name>
    <dbReference type="NCBI Taxonomy" id="1123501"/>
    <lineage>
        <taxon>Bacteria</taxon>
        <taxon>Pseudomonadati</taxon>
        <taxon>Pseudomonadota</taxon>
        <taxon>Alphaproteobacteria</taxon>
        <taxon>Rhodobacterales</taxon>
        <taxon>Roseobacteraceae</taxon>
        <taxon>Wenxinia</taxon>
    </lineage>
</organism>
<dbReference type="InterPro" id="IPR036804">
    <property type="entry name" value="CheR_N_sf"/>
</dbReference>
<dbReference type="InterPro" id="IPR036890">
    <property type="entry name" value="HATPase_C_sf"/>
</dbReference>
<dbReference type="RefSeq" id="WP_018301438.1">
    <property type="nucleotide sequence ID" value="NZ_KB902277.1"/>
</dbReference>
<evidence type="ECO:0000256" key="1">
    <source>
        <dbReference type="ARBA" id="ARBA00000085"/>
    </source>
</evidence>
<dbReference type="eggNOG" id="COG3074">
    <property type="taxonomic scope" value="Bacteria"/>
</dbReference>
<evidence type="ECO:0000259" key="12">
    <source>
        <dbReference type="PROSITE" id="PS50122"/>
    </source>
</evidence>
<evidence type="ECO:0000256" key="6">
    <source>
        <dbReference type="ARBA" id="ARBA00022691"/>
    </source>
</evidence>
<dbReference type="Pfam" id="PF13596">
    <property type="entry name" value="PAS_10"/>
    <property type="match status" value="1"/>
</dbReference>
<dbReference type="InterPro" id="IPR022641">
    <property type="entry name" value="CheR_N"/>
</dbReference>
<proteinExistence type="predicted"/>
<evidence type="ECO:0000256" key="10">
    <source>
        <dbReference type="PROSITE-ProRule" id="PRU00050"/>
    </source>
</evidence>
<dbReference type="GO" id="GO:0006935">
    <property type="term" value="P:chemotaxis"/>
    <property type="evidence" value="ECO:0007669"/>
    <property type="project" value="UniProtKB-UniRule"/>
</dbReference>
<dbReference type="InterPro" id="IPR000780">
    <property type="entry name" value="CheR_MeTrfase"/>
</dbReference>
<dbReference type="InterPro" id="IPR011102">
    <property type="entry name" value="Sig_transdc_His_kinase_HWE"/>
</dbReference>
<dbReference type="GO" id="GO:0004673">
    <property type="term" value="F:protein histidine kinase activity"/>
    <property type="evidence" value="ECO:0007669"/>
    <property type="project" value="UniProtKB-EC"/>
</dbReference>
<evidence type="ECO:0000256" key="2">
    <source>
        <dbReference type="ARBA" id="ARBA00001541"/>
    </source>
</evidence>
<gene>
    <name evidence="14" type="ORF">Wenmar_02532</name>
</gene>
<dbReference type="Gene3D" id="3.30.565.10">
    <property type="entry name" value="Histidine kinase-like ATPase, C-terminal domain"/>
    <property type="match status" value="1"/>
</dbReference>
<dbReference type="eggNOG" id="COG3920">
    <property type="taxonomic scope" value="Bacteria"/>
</dbReference>
<keyword evidence="8" id="KW-0418">Kinase</keyword>
<dbReference type="InterPro" id="IPR013656">
    <property type="entry name" value="PAS_4"/>
</dbReference>
<dbReference type="SUPFAM" id="SSF47757">
    <property type="entry name" value="Chemotaxis receptor methyltransferase CheR, N-terminal domain"/>
    <property type="match status" value="1"/>
</dbReference>
<dbReference type="SMART" id="SM00911">
    <property type="entry name" value="HWE_HK"/>
    <property type="match status" value="1"/>
</dbReference>
<dbReference type="Pfam" id="PF01339">
    <property type="entry name" value="CheB_methylest"/>
    <property type="match status" value="1"/>
</dbReference>
<evidence type="ECO:0000256" key="8">
    <source>
        <dbReference type="ARBA" id="ARBA00022777"/>
    </source>
</evidence>
<evidence type="ECO:0000256" key="9">
    <source>
        <dbReference type="ARBA" id="ARBA00022840"/>
    </source>
</evidence>
<dbReference type="eggNOG" id="COG2201">
    <property type="taxonomic scope" value="Bacteria"/>
</dbReference>
<keyword evidence="11" id="KW-0175">Coiled coil</keyword>
<keyword evidence="9" id="KW-0067">ATP-binding</keyword>
<dbReference type="Gene3D" id="3.40.50.150">
    <property type="entry name" value="Vaccinia Virus protein VP39"/>
    <property type="match status" value="1"/>
</dbReference>
<evidence type="ECO:0000313" key="14">
    <source>
        <dbReference type="EMBL" id="KIQ68805.1"/>
    </source>
</evidence>
<accession>A0A0D0NKG2</accession>
<feature type="active site" evidence="10">
    <location>
        <position position="48"/>
    </location>
</feature>
<dbReference type="GO" id="GO:0008983">
    <property type="term" value="F:protein-glutamate O-methyltransferase activity"/>
    <property type="evidence" value="ECO:0007669"/>
    <property type="project" value="UniProtKB-EC"/>
</dbReference>
<reference evidence="14 15" key="1">
    <citation type="submission" date="2013-01" db="EMBL/GenBank/DDBJ databases">
        <authorList>
            <person name="Fiebig A."/>
            <person name="Goeker M."/>
            <person name="Klenk H.-P.P."/>
        </authorList>
    </citation>
    <scope>NUCLEOTIDE SEQUENCE [LARGE SCALE GENOMIC DNA]</scope>
    <source>
        <strain evidence="14 15">DSM 24838</strain>
    </source>
</reference>
<dbReference type="Gene3D" id="3.30.450.20">
    <property type="entry name" value="PAS domain"/>
    <property type="match status" value="2"/>
</dbReference>
<comment type="catalytic activity">
    <reaction evidence="1">
        <text>ATP + protein L-histidine = ADP + protein N-phospho-L-histidine.</text>
        <dbReference type="EC" id="2.7.13.3"/>
    </reaction>
</comment>
<dbReference type="PRINTS" id="PR00996">
    <property type="entry name" value="CHERMTFRASE"/>
</dbReference>
<dbReference type="SUPFAM" id="SSF55785">
    <property type="entry name" value="PYP-like sensor domain (PAS domain)"/>
    <property type="match status" value="2"/>
</dbReference>
<dbReference type="PROSITE" id="PS50122">
    <property type="entry name" value="CHEB"/>
    <property type="match status" value="1"/>
</dbReference>
<dbReference type="InterPro" id="IPR029063">
    <property type="entry name" value="SAM-dependent_MTases_sf"/>
</dbReference>
<evidence type="ECO:0000256" key="5">
    <source>
        <dbReference type="ARBA" id="ARBA00022679"/>
    </source>
</evidence>
<protein>
    <submittedName>
        <fullName evidence="14">Methylase of chemotaxis methyl-accepting protein</fullName>
        <ecNumber evidence="14">2.1.1.80</ecNumber>
        <ecNumber evidence="14">3.1.1.61</ecNumber>
    </submittedName>
</protein>
<keyword evidence="10 14" id="KW-0378">Hydrolase</keyword>
<dbReference type="InterPro" id="IPR022642">
    <property type="entry name" value="CheR_C"/>
</dbReference>
<dbReference type="InterPro" id="IPR000673">
    <property type="entry name" value="Sig_transdc_resp-reg_Me-estase"/>
</dbReference>
<evidence type="ECO:0000256" key="4">
    <source>
        <dbReference type="ARBA" id="ARBA00022603"/>
    </source>
</evidence>
<feature type="active site" evidence="10">
    <location>
        <position position="21"/>
    </location>
</feature>
<dbReference type="InterPro" id="IPR035909">
    <property type="entry name" value="CheB_C"/>
</dbReference>
<dbReference type="Pfam" id="PF03705">
    <property type="entry name" value="CheR_N"/>
    <property type="match status" value="1"/>
</dbReference>
<evidence type="ECO:0000256" key="7">
    <source>
        <dbReference type="ARBA" id="ARBA00022741"/>
    </source>
</evidence>
<name>A0A0D0NKG2_9RHOB</name>
<evidence type="ECO:0000256" key="3">
    <source>
        <dbReference type="ARBA" id="ARBA00022553"/>
    </source>
</evidence>
<dbReference type="GO" id="GO:0005524">
    <property type="term" value="F:ATP binding"/>
    <property type="evidence" value="ECO:0007669"/>
    <property type="project" value="UniProtKB-KW"/>
</dbReference>
<dbReference type="SUPFAM" id="SSF52738">
    <property type="entry name" value="Methylesterase CheB, C-terminal domain"/>
    <property type="match status" value="1"/>
</dbReference>
<dbReference type="InterPro" id="IPR050903">
    <property type="entry name" value="Bact_Chemotaxis_MeTrfase"/>
</dbReference>
<keyword evidence="6" id="KW-0949">S-adenosyl-L-methionine</keyword>
<dbReference type="GO" id="GO:0032259">
    <property type="term" value="P:methylation"/>
    <property type="evidence" value="ECO:0007669"/>
    <property type="project" value="UniProtKB-KW"/>
</dbReference>
<dbReference type="SMART" id="SM00138">
    <property type="entry name" value="MeTrc"/>
    <property type="match status" value="1"/>
</dbReference>
<keyword evidence="5 14" id="KW-0808">Transferase</keyword>
<evidence type="ECO:0000256" key="11">
    <source>
        <dbReference type="SAM" id="Coils"/>
    </source>
</evidence>
<feature type="domain" description="CheB-type methylesterase" evidence="12">
    <location>
        <begin position="15"/>
        <end position="187"/>
    </location>
</feature>
<dbReference type="SUPFAM" id="SSF53335">
    <property type="entry name" value="S-adenosyl-L-methionine-dependent methyltransferases"/>
    <property type="match status" value="1"/>
</dbReference>
<dbReference type="InterPro" id="IPR035965">
    <property type="entry name" value="PAS-like_dom_sf"/>
</dbReference>
<dbReference type="GO" id="GO:0008984">
    <property type="term" value="F:protein-glutamate methylesterase activity"/>
    <property type="evidence" value="ECO:0007669"/>
    <property type="project" value="UniProtKB-EC"/>
</dbReference>
<dbReference type="OrthoDB" id="9816309at2"/>
<feature type="coiled-coil region" evidence="11">
    <location>
        <begin position="639"/>
        <end position="712"/>
    </location>
</feature>
<keyword evidence="15" id="KW-1185">Reference proteome</keyword>
<evidence type="ECO:0000313" key="15">
    <source>
        <dbReference type="Proteomes" id="UP000035100"/>
    </source>
</evidence>
<dbReference type="EMBL" id="AONG01000012">
    <property type="protein sequence ID" value="KIQ68805.1"/>
    <property type="molecule type" value="Genomic_DNA"/>
</dbReference>
<dbReference type="GO" id="GO:0000156">
    <property type="term" value="F:phosphorelay response regulator activity"/>
    <property type="evidence" value="ECO:0007669"/>
    <property type="project" value="InterPro"/>
</dbReference>
<dbReference type="PATRIC" id="fig|1123501.6.peg.2645"/>